<accession>A0ABP3YL23</accession>
<protein>
    <submittedName>
        <fullName evidence="1">Uncharacterized protein</fullName>
    </submittedName>
</protein>
<evidence type="ECO:0000313" key="1">
    <source>
        <dbReference type="EMBL" id="GAA0897443.1"/>
    </source>
</evidence>
<organism evidence="1 2">
    <name type="scientific">Pseudonocardia zijingensis</name>
    <dbReference type="NCBI Taxonomy" id="153376"/>
    <lineage>
        <taxon>Bacteria</taxon>
        <taxon>Bacillati</taxon>
        <taxon>Actinomycetota</taxon>
        <taxon>Actinomycetes</taxon>
        <taxon>Pseudonocardiales</taxon>
        <taxon>Pseudonocardiaceae</taxon>
        <taxon>Pseudonocardia</taxon>
    </lineage>
</organism>
<sequence length="87" mass="9539">MALEAVDRTLSITQLEGDDWGDAPPGAAHLVTTVHRLRHKPLEALDAGDYWVAHPAQRSEVERILDVVDPDDAGIRAEITSFRNTAP</sequence>
<dbReference type="RefSeq" id="WP_343944820.1">
    <property type="nucleotide sequence ID" value="NZ_BAAAHP010000181.1"/>
</dbReference>
<proteinExistence type="predicted"/>
<evidence type="ECO:0000313" key="2">
    <source>
        <dbReference type="Proteomes" id="UP001499967"/>
    </source>
</evidence>
<gene>
    <name evidence="1" type="ORF">GCM10009559_58120</name>
</gene>
<dbReference type="EMBL" id="BAAAHP010000181">
    <property type="protein sequence ID" value="GAA0897443.1"/>
    <property type="molecule type" value="Genomic_DNA"/>
</dbReference>
<dbReference type="Proteomes" id="UP001499967">
    <property type="component" value="Unassembled WGS sequence"/>
</dbReference>
<reference evidence="2" key="1">
    <citation type="journal article" date="2019" name="Int. J. Syst. Evol. Microbiol.">
        <title>The Global Catalogue of Microorganisms (GCM) 10K type strain sequencing project: providing services to taxonomists for standard genome sequencing and annotation.</title>
        <authorList>
            <consortium name="The Broad Institute Genomics Platform"/>
            <consortium name="The Broad Institute Genome Sequencing Center for Infectious Disease"/>
            <person name="Wu L."/>
            <person name="Ma J."/>
        </authorList>
    </citation>
    <scope>NUCLEOTIDE SEQUENCE [LARGE SCALE GENOMIC DNA]</scope>
    <source>
        <strain evidence="2">JCM 11117</strain>
    </source>
</reference>
<keyword evidence="2" id="KW-1185">Reference proteome</keyword>
<name>A0ABP3YL23_9PSEU</name>
<comment type="caution">
    <text evidence="1">The sequence shown here is derived from an EMBL/GenBank/DDBJ whole genome shotgun (WGS) entry which is preliminary data.</text>
</comment>